<protein>
    <submittedName>
        <fullName evidence="2">Uncharacterized protein</fullName>
    </submittedName>
</protein>
<dbReference type="AlphaFoldDB" id="A0A2V3J6W8"/>
<sequence length="195" mass="21709">MAFHMRISVWKLTAKACGKELEVNFPVCNSMKVLPTPSIEEALQSGTDHCTDNVLMCIRKMKVIEQKALSRTGGVSGPLTITSSVSGKCKVSPSFVSVLNAIGLFLSYNVTERYRQSLTAEREWNACSDCSSMEERRLPVLEFDHWDFKSLHAVTVDGKAMPKVNGSLLQGQTSGKNRKKGDRERNAVKRPRRDS</sequence>
<evidence type="ECO:0000313" key="3">
    <source>
        <dbReference type="Proteomes" id="UP000247409"/>
    </source>
</evidence>
<feature type="region of interest" description="Disordered" evidence="1">
    <location>
        <begin position="163"/>
        <end position="195"/>
    </location>
</feature>
<dbReference type="Proteomes" id="UP000247409">
    <property type="component" value="Unassembled WGS sequence"/>
</dbReference>
<gene>
    <name evidence="2" type="ORF">BWQ96_00042</name>
</gene>
<dbReference type="EMBL" id="NBIV01000001">
    <property type="protein sequence ID" value="PXF49882.1"/>
    <property type="molecule type" value="Genomic_DNA"/>
</dbReference>
<reference evidence="2 3" key="1">
    <citation type="journal article" date="2018" name="Mol. Biol. Evol.">
        <title>Analysis of the draft genome of the red seaweed Gracilariopsis chorda provides insights into genome size evolution in Rhodophyta.</title>
        <authorList>
            <person name="Lee J."/>
            <person name="Yang E.C."/>
            <person name="Graf L."/>
            <person name="Yang J.H."/>
            <person name="Qiu H."/>
            <person name="Zel Zion U."/>
            <person name="Chan C.X."/>
            <person name="Stephens T.G."/>
            <person name="Weber A.P.M."/>
            <person name="Boo G.H."/>
            <person name="Boo S.M."/>
            <person name="Kim K.M."/>
            <person name="Shin Y."/>
            <person name="Jung M."/>
            <person name="Lee S.J."/>
            <person name="Yim H.S."/>
            <person name="Lee J.H."/>
            <person name="Bhattacharya D."/>
            <person name="Yoon H.S."/>
        </authorList>
    </citation>
    <scope>NUCLEOTIDE SEQUENCE [LARGE SCALE GENOMIC DNA]</scope>
    <source>
        <strain evidence="2 3">SKKU-2015</strain>
        <tissue evidence="2">Whole body</tissue>
    </source>
</reference>
<organism evidence="2 3">
    <name type="scientific">Gracilariopsis chorda</name>
    <dbReference type="NCBI Taxonomy" id="448386"/>
    <lineage>
        <taxon>Eukaryota</taxon>
        <taxon>Rhodophyta</taxon>
        <taxon>Florideophyceae</taxon>
        <taxon>Rhodymeniophycidae</taxon>
        <taxon>Gracilariales</taxon>
        <taxon>Gracilariaceae</taxon>
        <taxon>Gracilariopsis</taxon>
    </lineage>
</organism>
<evidence type="ECO:0000256" key="1">
    <source>
        <dbReference type="SAM" id="MobiDB-lite"/>
    </source>
</evidence>
<name>A0A2V3J6W8_9FLOR</name>
<keyword evidence="3" id="KW-1185">Reference proteome</keyword>
<evidence type="ECO:0000313" key="2">
    <source>
        <dbReference type="EMBL" id="PXF49882.1"/>
    </source>
</evidence>
<proteinExistence type="predicted"/>
<feature type="compositionally biased region" description="Basic and acidic residues" evidence="1">
    <location>
        <begin position="181"/>
        <end position="195"/>
    </location>
</feature>
<accession>A0A2V3J6W8</accession>
<comment type="caution">
    <text evidence="2">The sequence shown here is derived from an EMBL/GenBank/DDBJ whole genome shotgun (WGS) entry which is preliminary data.</text>
</comment>